<proteinExistence type="predicted"/>
<evidence type="ECO:0000313" key="1">
    <source>
        <dbReference type="EMBL" id="JAE09799.1"/>
    </source>
</evidence>
<sequence length="28" mass="3247">MGRNFLRCLESRLFTVESTSQISQNLDT</sequence>
<reference evidence="1" key="1">
    <citation type="submission" date="2014-09" db="EMBL/GenBank/DDBJ databases">
        <authorList>
            <person name="Magalhaes I.L.F."/>
            <person name="Oliveira U."/>
            <person name="Santos F.R."/>
            <person name="Vidigal T.H.D.A."/>
            <person name="Brescovit A.D."/>
            <person name="Santos A.J."/>
        </authorList>
    </citation>
    <scope>NUCLEOTIDE SEQUENCE</scope>
    <source>
        <tissue evidence="1">Shoot tissue taken approximately 20 cm above the soil surface</tissue>
    </source>
</reference>
<protein>
    <submittedName>
        <fullName evidence="1">Uncharacterized protein</fullName>
    </submittedName>
</protein>
<reference evidence="1" key="2">
    <citation type="journal article" date="2015" name="Data Brief">
        <title>Shoot transcriptome of the giant reed, Arundo donax.</title>
        <authorList>
            <person name="Barrero R.A."/>
            <person name="Guerrero F.D."/>
            <person name="Moolhuijzen P."/>
            <person name="Goolsby J.A."/>
            <person name="Tidwell J."/>
            <person name="Bellgard S.E."/>
            <person name="Bellgard M.I."/>
        </authorList>
    </citation>
    <scope>NUCLEOTIDE SEQUENCE</scope>
    <source>
        <tissue evidence="1">Shoot tissue taken approximately 20 cm above the soil surface</tissue>
    </source>
</reference>
<dbReference type="AlphaFoldDB" id="A0A0A9FEY7"/>
<accession>A0A0A9FEY7</accession>
<organism evidence="1">
    <name type="scientific">Arundo donax</name>
    <name type="common">Giant reed</name>
    <name type="synonym">Donax arundinaceus</name>
    <dbReference type="NCBI Taxonomy" id="35708"/>
    <lineage>
        <taxon>Eukaryota</taxon>
        <taxon>Viridiplantae</taxon>
        <taxon>Streptophyta</taxon>
        <taxon>Embryophyta</taxon>
        <taxon>Tracheophyta</taxon>
        <taxon>Spermatophyta</taxon>
        <taxon>Magnoliopsida</taxon>
        <taxon>Liliopsida</taxon>
        <taxon>Poales</taxon>
        <taxon>Poaceae</taxon>
        <taxon>PACMAD clade</taxon>
        <taxon>Arundinoideae</taxon>
        <taxon>Arundineae</taxon>
        <taxon>Arundo</taxon>
    </lineage>
</organism>
<name>A0A0A9FEY7_ARUDO</name>
<dbReference type="EMBL" id="GBRH01188097">
    <property type="protein sequence ID" value="JAE09799.1"/>
    <property type="molecule type" value="Transcribed_RNA"/>
</dbReference>